<evidence type="ECO:0000313" key="9">
    <source>
        <dbReference type="EMBL" id="KAF2491802.1"/>
    </source>
</evidence>
<dbReference type="OrthoDB" id="419616at2759"/>
<evidence type="ECO:0000256" key="4">
    <source>
        <dbReference type="ARBA" id="ARBA00022989"/>
    </source>
</evidence>
<dbReference type="InterPro" id="IPR036259">
    <property type="entry name" value="MFS_trans_sf"/>
</dbReference>
<dbReference type="Pfam" id="PF07690">
    <property type="entry name" value="MFS_1"/>
    <property type="match status" value="1"/>
</dbReference>
<proteinExistence type="predicted"/>
<feature type="transmembrane region" description="Helical" evidence="7">
    <location>
        <begin position="193"/>
        <end position="215"/>
    </location>
</feature>
<evidence type="ECO:0000256" key="7">
    <source>
        <dbReference type="SAM" id="Phobius"/>
    </source>
</evidence>
<sequence>MAPAKPLSPDGGRAVDETTPLLVAPVTEPNGETASAVISNGKGDDPDEQHQHEDDEEEEPLPIGQILLLCFARMVEPIAFFSIFPFINKMIYETGSVKEVDVGFYSGLIESLFSLTQVCVMIAWGRAADRIGRKPVLVFSLSGVTIATALFGFSKNLWQMIFFRCLAGVFAGTIVTIRAMISENSTKKTQAKAFSWFAFSGYIGIFVGPFIGGTIESPAEKFAFFKDIKFFIEYPYALPTIVTGSFGFVAAVISALFIKETLHVHESQGSTDNTPPKSIWEILKAPGVATVLGLYGFTMLMAFAYTAVLPVYLFTSIKKGGLQFPPLGISIVLGVGGLAQAVYLLLIFPPLQKRFGTVGVLRLCSCAWPFFFSLGPILNTFRRHDAMVPFWIFGPFGLALGSGVAMAFTAVQLALNDISPSHKEFGTLNALALATSSGTRAVIPAIATSIFAVSVGEQIAAGHLFWLVLIATSLMYAVAVRWLPKNAEGKYYKKVDDEDA</sequence>
<keyword evidence="10" id="KW-1185">Reference proteome</keyword>
<dbReference type="Gene3D" id="1.20.1250.20">
    <property type="entry name" value="MFS general substrate transporter like domains"/>
    <property type="match status" value="1"/>
</dbReference>
<dbReference type="PROSITE" id="PS50850">
    <property type="entry name" value="MFS"/>
    <property type="match status" value="1"/>
</dbReference>
<dbReference type="GO" id="GO:0016020">
    <property type="term" value="C:membrane"/>
    <property type="evidence" value="ECO:0007669"/>
    <property type="project" value="UniProtKB-SubCell"/>
</dbReference>
<evidence type="ECO:0000259" key="8">
    <source>
        <dbReference type="PROSITE" id="PS50850"/>
    </source>
</evidence>
<keyword evidence="5 7" id="KW-0472">Membrane</keyword>
<reference evidence="9" key="1">
    <citation type="journal article" date="2020" name="Stud. Mycol.">
        <title>101 Dothideomycetes genomes: a test case for predicting lifestyles and emergence of pathogens.</title>
        <authorList>
            <person name="Haridas S."/>
            <person name="Albert R."/>
            <person name="Binder M."/>
            <person name="Bloem J."/>
            <person name="Labutti K."/>
            <person name="Salamov A."/>
            <person name="Andreopoulos B."/>
            <person name="Baker S."/>
            <person name="Barry K."/>
            <person name="Bills G."/>
            <person name="Bluhm B."/>
            <person name="Cannon C."/>
            <person name="Castanera R."/>
            <person name="Culley D."/>
            <person name="Daum C."/>
            <person name="Ezra D."/>
            <person name="Gonzalez J."/>
            <person name="Henrissat B."/>
            <person name="Kuo A."/>
            <person name="Liang C."/>
            <person name="Lipzen A."/>
            <person name="Lutzoni F."/>
            <person name="Magnuson J."/>
            <person name="Mondo S."/>
            <person name="Nolan M."/>
            <person name="Ohm R."/>
            <person name="Pangilinan J."/>
            <person name="Park H.-J."/>
            <person name="Ramirez L."/>
            <person name="Alfaro M."/>
            <person name="Sun H."/>
            <person name="Tritt A."/>
            <person name="Yoshinaga Y."/>
            <person name="Zwiers L.-H."/>
            <person name="Turgeon B."/>
            <person name="Goodwin S."/>
            <person name="Spatafora J."/>
            <person name="Crous P."/>
            <person name="Grigoriev I."/>
        </authorList>
    </citation>
    <scope>NUCLEOTIDE SEQUENCE</scope>
    <source>
        <strain evidence="9">CBS 269.34</strain>
    </source>
</reference>
<feature type="domain" description="Major facilitator superfamily (MFS) profile" evidence="8">
    <location>
        <begin position="65"/>
        <end position="487"/>
    </location>
</feature>
<feature type="transmembrane region" description="Helical" evidence="7">
    <location>
        <begin position="464"/>
        <end position="484"/>
    </location>
</feature>
<feature type="transmembrane region" description="Helical" evidence="7">
    <location>
        <begin position="360"/>
        <end position="378"/>
    </location>
</feature>
<feature type="transmembrane region" description="Helical" evidence="7">
    <location>
        <begin position="160"/>
        <end position="181"/>
    </location>
</feature>
<keyword evidence="4 7" id="KW-1133">Transmembrane helix</keyword>
<dbReference type="Proteomes" id="UP000799750">
    <property type="component" value="Unassembled WGS sequence"/>
</dbReference>
<feature type="region of interest" description="Disordered" evidence="6">
    <location>
        <begin position="1"/>
        <end position="59"/>
    </location>
</feature>
<dbReference type="EMBL" id="MU004195">
    <property type="protein sequence ID" value="KAF2491802.1"/>
    <property type="molecule type" value="Genomic_DNA"/>
</dbReference>
<dbReference type="InterPro" id="IPR011701">
    <property type="entry name" value="MFS"/>
</dbReference>
<evidence type="ECO:0000256" key="2">
    <source>
        <dbReference type="ARBA" id="ARBA00022448"/>
    </source>
</evidence>
<dbReference type="SUPFAM" id="SSF103473">
    <property type="entry name" value="MFS general substrate transporter"/>
    <property type="match status" value="1"/>
</dbReference>
<comment type="subcellular location">
    <subcellularLocation>
        <location evidence="1">Membrane</location>
        <topology evidence="1">Multi-pass membrane protein</topology>
    </subcellularLocation>
</comment>
<feature type="transmembrane region" description="Helical" evidence="7">
    <location>
        <begin position="235"/>
        <end position="258"/>
    </location>
</feature>
<dbReference type="InterPro" id="IPR020846">
    <property type="entry name" value="MFS_dom"/>
</dbReference>
<evidence type="ECO:0000256" key="3">
    <source>
        <dbReference type="ARBA" id="ARBA00022692"/>
    </source>
</evidence>
<keyword evidence="3 7" id="KW-0812">Transmembrane</keyword>
<feature type="transmembrane region" description="Helical" evidence="7">
    <location>
        <begin position="390"/>
        <end position="415"/>
    </location>
</feature>
<organism evidence="9 10">
    <name type="scientific">Lophium mytilinum</name>
    <dbReference type="NCBI Taxonomy" id="390894"/>
    <lineage>
        <taxon>Eukaryota</taxon>
        <taxon>Fungi</taxon>
        <taxon>Dikarya</taxon>
        <taxon>Ascomycota</taxon>
        <taxon>Pezizomycotina</taxon>
        <taxon>Dothideomycetes</taxon>
        <taxon>Pleosporomycetidae</taxon>
        <taxon>Mytilinidiales</taxon>
        <taxon>Mytilinidiaceae</taxon>
        <taxon>Lophium</taxon>
    </lineage>
</organism>
<feature type="transmembrane region" description="Helical" evidence="7">
    <location>
        <begin position="327"/>
        <end position="348"/>
    </location>
</feature>
<evidence type="ECO:0000313" key="10">
    <source>
        <dbReference type="Proteomes" id="UP000799750"/>
    </source>
</evidence>
<keyword evidence="2" id="KW-0813">Transport</keyword>
<dbReference type="PANTHER" id="PTHR23504:SF3">
    <property type="entry name" value="MAJOR FACILITATOR SUPERFAMILY (MFS) PROFILE DOMAIN-CONTAINING PROTEIN"/>
    <property type="match status" value="1"/>
</dbReference>
<feature type="transmembrane region" description="Helical" evidence="7">
    <location>
        <begin position="102"/>
        <end position="124"/>
    </location>
</feature>
<gene>
    <name evidence="9" type="ORF">BU16DRAFT_493066</name>
</gene>
<dbReference type="GO" id="GO:0022857">
    <property type="term" value="F:transmembrane transporter activity"/>
    <property type="evidence" value="ECO:0007669"/>
    <property type="project" value="InterPro"/>
</dbReference>
<feature type="transmembrane region" description="Helical" evidence="7">
    <location>
        <begin position="427"/>
        <end position="452"/>
    </location>
</feature>
<evidence type="ECO:0000256" key="5">
    <source>
        <dbReference type="ARBA" id="ARBA00023136"/>
    </source>
</evidence>
<feature type="compositionally biased region" description="Basic and acidic residues" evidence="6">
    <location>
        <begin position="42"/>
        <end position="53"/>
    </location>
</feature>
<dbReference type="InterPro" id="IPR001958">
    <property type="entry name" value="Tet-R_TetA/multi-R_MdtG-like"/>
</dbReference>
<dbReference type="CDD" id="cd17330">
    <property type="entry name" value="MFS_SLC46_TetA_like"/>
    <property type="match status" value="1"/>
</dbReference>
<protein>
    <submittedName>
        <fullName evidence="9">Putative tetracycline-efflux transporter</fullName>
    </submittedName>
</protein>
<dbReference type="PRINTS" id="PR01035">
    <property type="entry name" value="TCRTETA"/>
</dbReference>
<feature type="transmembrane region" description="Helical" evidence="7">
    <location>
        <begin position="292"/>
        <end position="315"/>
    </location>
</feature>
<dbReference type="PANTHER" id="PTHR23504">
    <property type="entry name" value="MAJOR FACILITATOR SUPERFAMILY DOMAIN-CONTAINING PROTEIN 10"/>
    <property type="match status" value="1"/>
</dbReference>
<evidence type="ECO:0000256" key="1">
    <source>
        <dbReference type="ARBA" id="ARBA00004141"/>
    </source>
</evidence>
<feature type="transmembrane region" description="Helical" evidence="7">
    <location>
        <begin position="136"/>
        <end position="154"/>
    </location>
</feature>
<accession>A0A6A6QHV3</accession>
<dbReference type="AlphaFoldDB" id="A0A6A6QHV3"/>
<evidence type="ECO:0000256" key="6">
    <source>
        <dbReference type="SAM" id="MobiDB-lite"/>
    </source>
</evidence>
<name>A0A6A6QHV3_9PEZI</name>